<keyword evidence="1" id="KW-0812">Transmembrane</keyword>
<reference evidence="3 4" key="1">
    <citation type="submission" date="2024-09" db="EMBL/GenBank/DDBJ databases">
        <authorList>
            <person name="Sun Q."/>
            <person name="Mori K."/>
        </authorList>
    </citation>
    <scope>NUCLEOTIDE SEQUENCE [LARGE SCALE GENOMIC DNA]</scope>
    <source>
        <strain evidence="3 4">JCM 3324</strain>
    </source>
</reference>
<evidence type="ECO:0000313" key="3">
    <source>
        <dbReference type="EMBL" id="MFB9469715.1"/>
    </source>
</evidence>
<protein>
    <submittedName>
        <fullName evidence="3">General stress protein</fullName>
    </submittedName>
</protein>
<dbReference type="InterPro" id="IPR025889">
    <property type="entry name" value="GSP17M-like_dom"/>
</dbReference>
<proteinExistence type="predicted"/>
<organism evidence="3 4">
    <name type="scientific">Nonomuraea salmonea</name>
    <dbReference type="NCBI Taxonomy" id="46181"/>
    <lineage>
        <taxon>Bacteria</taxon>
        <taxon>Bacillati</taxon>
        <taxon>Actinomycetota</taxon>
        <taxon>Actinomycetes</taxon>
        <taxon>Streptosporangiales</taxon>
        <taxon>Streptosporangiaceae</taxon>
        <taxon>Nonomuraea</taxon>
    </lineage>
</organism>
<keyword evidence="4" id="KW-1185">Reference proteome</keyword>
<keyword evidence="1" id="KW-1133">Transmembrane helix</keyword>
<feature type="transmembrane region" description="Helical" evidence="1">
    <location>
        <begin position="64"/>
        <end position="86"/>
    </location>
</feature>
<feature type="domain" description="General stress protein 17M-like" evidence="2">
    <location>
        <begin position="14"/>
        <end position="90"/>
    </location>
</feature>
<name>A0ABV5NHE5_9ACTN</name>
<accession>A0ABV5NHE5</accession>
<dbReference type="Proteomes" id="UP001589568">
    <property type="component" value="Unassembled WGS sequence"/>
</dbReference>
<evidence type="ECO:0000256" key="1">
    <source>
        <dbReference type="SAM" id="Phobius"/>
    </source>
</evidence>
<keyword evidence="1" id="KW-0472">Membrane</keyword>
<evidence type="ECO:0000259" key="2">
    <source>
        <dbReference type="Pfam" id="PF11181"/>
    </source>
</evidence>
<evidence type="ECO:0000313" key="4">
    <source>
        <dbReference type="Proteomes" id="UP001589568"/>
    </source>
</evidence>
<dbReference type="EMBL" id="JBHMCF010000008">
    <property type="protein sequence ID" value="MFB9469715.1"/>
    <property type="molecule type" value="Genomic_DNA"/>
</dbReference>
<feature type="transmembrane region" description="Helical" evidence="1">
    <location>
        <begin position="92"/>
        <end position="114"/>
    </location>
</feature>
<dbReference type="RefSeq" id="WP_379482944.1">
    <property type="nucleotide sequence ID" value="NZ_JBHMCF010000008.1"/>
</dbReference>
<sequence length="157" mass="16644">MSVAPSGPIMTKRELIGSYSSYEEAQKVVDHLSDHGFPVSGTLIVGSGLHSMERVLARMTHLRAAGWGAAGGAWFGVLIGLFLAIFSTTAAAGLPLVLWGLLWGAVAGAIFGVISHAMLRGQRDFISESALVADRYDVLVDSEHAAQAHELLRGMSR</sequence>
<comment type="caution">
    <text evidence="3">The sequence shown here is derived from an EMBL/GenBank/DDBJ whole genome shotgun (WGS) entry which is preliminary data.</text>
</comment>
<dbReference type="Pfam" id="PF11181">
    <property type="entry name" value="YflT"/>
    <property type="match status" value="1"/>
</dbReference>
<gene>
    <name evidence="3" type="ORF">ACFFR3_09365</name>
</gene>